<dbReference type="Proteomes" id="UP000825051">
    <property type="component" value="Chromosome"/>
</dbReference>
<reference evidence="3" key="1">
    <citation type="submission" date="2021-08" db="EMBL/GenBank/DDBJ databases">
        <title>Genome of a novel bacterium of the phylum Verrucomicrobia, Oleiharenicola sp. KSB-15.</title>
        <authorList>
            <person name="Chung J.-H."/>
            <person name="Ahn J.-H."/>
            <person name="Yoon Y."/>
            <person name="Kim D.-Y."/>
            <person name="An S.-H."/>
            <person name="Park I."/>
            <person name="Yeon J."/>
        </authorList>
    </citation>
    <scope>NUCLEOTIDE SEQUENCE</scope>
    <source>
        <strain evidence="3">KSB-15</strain>
    </source>
</reference>
<feature type="chain" id="PRO_5034525729" evidence="1">
    <location>
        <begin position="25"/>
        <end position="204"/>
    </location>
</feature>
<feature type="domain" description="Ice-binding protein C-terminal" evidence="2">
    <location>
        <begin position="173"/>
        <end position="197"/>
    </location>
</feature>
<proteinExistence type="predicted"/>
<dbReference type="AlphaFoldDB" id="A0A8F9XKF3"/>
<accession>A0A8F9XKF3</accession>
<dbReference type="InterPro" id="IPR013424">
    <property type="entry name" value="Ice-binding_C"/>
</dbReference>
<gene>
    <name evidence="3" type="ORF">K0B96_12610</name>
</gene>
<evidence type="ECO:0000313" key="4">
    <source>
        <dbReference type="Proteomes" id="UP000825051"/>
    </source>
</evidence>
<dbReference type="KEGG" id="ole:K0B96_12610"/>
<feature type="signal peptide" evidence="1">
    <location>
        <begin position="1"/>
        <end position="24"/>
    </location>
</feature>
<dbReference type="NCBIfam" id="TIGR02595">
    <property type="entry name" value="PEP_CTERM"/>
    <property type="match status" value="1"/>
</dbReference>
<protein>
    <submittedName>
        <fullName evidence="3">PEP-CTERM sorting domain-containing protein</fullName>
    </submittedName>
</protein>
<evidence type="ECO:0000256" key="1">
    <source>
        <dbReference type="SAM" id="SignalP"/>
    </source>
</evidence>
<organism evidence="3 4">
    <name type="scientific">Horticoccus luteus</name>
    <dbReference type="NCBI Taxonomy" id="2862869"/>
    <lineage>
        <taxon>Bacteria</taxon>
        <taxon>Pseudomonadati</taxon>
        <taxon>Verrucomicrobiota</taxon>
        <taxon>Opitutia</taxon>
        <taxon>Opitutales</taxon>
        <taxon>Opitutaceae</taxon>
        <taxon>Horticoccus</taxon>
    </lineage>
</organism>
<keyword evidence="4" id="KW-1185">Reference proteome</keyword>
<evidence type="ECO:0000313" key="3">
    <source>
        <dbReference type="EMBL" id="QYM78146.1"/>
    </source>
</evidence>
<dbReference type="EMBL" id="CP080507">
    <property type="protein sequence ID" value="QYM78146.1"/>
    <property type="molecule type" value="Genomic_DNA"/>
</dbReference>
<name>A0A8F9XKF3_9BACT</name>
<dbReference type="Pfam" id="PF07589">
    <property type="entry name" value="PEP-CTERM"/>
    <property type="match status" value="1"/>
</dbReference>
<dbReference type="RefSeq" id="WP_220161250.1">
    <property type="nucleotide sequence ID" value="NZ_CP080507.1"/>
</dbReference>
<sequence>MNSIKTILLGVGAAVIFSQTPAFASPAPGAPIQTLESLFDNSGLGMSGVLDTNSIVGVGTMTYIGAPLGDGSYDFTSFDGLTLSFSFNGGVNFTEADMTTNASAVGLQIVIIGSTFQFAAAPNGISQGSAEFIHGTSDFFAVSPTGYPFYAYYVGAPTSPIYSGVYGAVNASPIPEPSSYAALLGAVALGAVVVRRRRRAVAQS</sequence>
<evidence type="ECO:0000259" key="2">
    <source>
        <dbReference type="Pfam" id="PF07589"/>
    </source>
</evidence>
<keyword evidence="1" id="KW-0732">Signal</keyword>